<reference evidence="1" key="2">
    <citation type="submission" date="2018-10" db="UniProtKB">
        <authorList>
            <consortium name="EnsemblPlants"/>
        </authorList>
    </citation>
    <scope>IDENTIFICATION</scope>
</reference>
<dbReference type="InterPro" id="IPR013181">
    <property type="entry name" value="DUF1719"/>
</dbReference>
<dbReference type="Proteomes" id="UP000019116">
    <property type="component" value="Chromosome 3B"/>
</dbReference>
<accession>A0A077S878</accession>
<dbReference type="Gramene" id="TraesCLE_scaffold_143417_01G000100.1">
    <property type="protein sequence ID" value="TraesCLE_scaffold_143417_01G000100.1"/>
    <property type="gene ID" value="TraesCLE_scaffold_143417_01G000100"/>
</dbReference>
<proteinExistence type="predicted"/>
<dbReference type="Gramene" id="TraesRN3B0101320800.1">
    <property type="protein sequence ID" value="TraesRN3B0101320800.1"/>
    <property type="gene ID" value="TraesRN3B0101320800"/>
</dbReference>
<sequence length="345" mass="38199">MAEMVKSVIVGEAVSRIISGIAPTSKDKDKTDEEASGGGGLERLEMARIKMQLSREEDQAEQVVRKSLFPRRMAHATKVFISSFVGRDNDHCSAGSATAAVVRRFERLVDGADESIRSVPILPHRANQFPGAWVGGLSILHCHTSLSVYKILPGSTVFAGHDDNSSLKNSQPLKLGILLMPHASLEEPKSVGSTVEVVDTENRHHLTHVNVHLDQLDEMMMPKVIDYLHLNAEAMSYQWTDYHNCVAAMVSWGDGFGSSKGFGGDSLGRDELLVNFVEWVDLELAESLKDIIVKAFENKVVKEQLKFAPKAQNEHAFIQVKAELELKKFLDGTIINSHKVMRMKL</sequence>
<keyword evidence="2" id="KW-1185">Reference proteome</keyword>
<dbReference type="Gramene" id="TraesWEE_scaffold_087184_01G000100.1">
    <property type="protein sequence ID" value="TraesWEE_scaffold_087184_01G000100.1"/>
    <property type="gene ID" value="TraesWEE_scaffold_087184_01G000100"/>
</dbReference>
<dbReference type="Gramene" id="TraesROB_scaffold_007972_01G000100.1">
    <property type="protein sequence ID" value="TraesROB_scaffold_007972_01G000100.1"/>
    <property type="gene ID" value="TraesROB_scaffold_007972_01G000100"/>
</dbReference>
<dbReference type="Gramene" id="TraesARI3B03G01793410.1">
    <property type="protein sequence ID" value="TraesARI3B03G01793410.1"/>
    <property type="gene ID" value="TraesARI3B03G01793410"/>
</dbReference>
<organism evidence="1">
    <name type="scientific">Triticum aestivum</name>
    <name type="common">Wheat</name>
    <dbReference type="NCBI Taxonomy" id="4565"/>
    <lineage>
        <taxon>Eukaryota</taxon>
        <taxon>Viridiplantae</taxon>
        <taxon>Streptophyta</taxon>
        <taxon>Embryophyta</taxon>
        <taxon>Tracheophyta</taxon>
        <taxon>Spermatophyta</taxon>
        <taxon>Magnoliopsida</taxon>
        <taxon>Liliopsida</taxon>
        <taxon>Poales</taxon>
        <taxon>Poaceae</taxon>
        <taxon>BOP clade</taxon>
        <taxon>Pooideae</taxon>
        <taxon>Triticodae</taxon>
        <taxon>Triticeae</taxon>
        <taxon>Triticinae</taxon>
        <taxon>Triticum</taxon>
    </lineage>
</organism>
<reference evidence="1" key="1">
    <citation type="submission" date="2018-08" db="EMBL/GenBank/DDBJ databases">
        <authorList>
            <person name="Rossello M."/>
        </authorList>
    </citation>
    <scope>NUCLEOTIDE SEQUENCE [LARGE SCALE GENOMIC DNA]</scope>
    <source>
        <strain evidence="1">cv. Chinese Spring</strain>
    </source>
</reference>
<dbReference type="Pfam" id="PF08224">
    <property type="entry name" value="DUF1719"/>
    <property type="match status" value="1"/>
</dbReference>
<protein>
    <submittedName>
        <fullName evidence="1">Uncharacterized protein</fullName>
    </submittedName>
</protein>
<dbReference type="Gramene" id="TraesSYM3B03G01786970.1">
    <property type="protein sequence ID" value="TraesSYM3B03G01786970.1"/>
    <property type="gene ID" value="TraesSYM3B03G01786970"/>
</dbReference>
<dbReference type="EnsemblPlants" id="TraesCS3B02G527800.1">
    <property type="protein sequence ID" value="TraesCS3B02G527800.1"/>
    <property type="gene ID" value="TraesCS3B02G527800"/>
</dbReference>
<dbReference type="HOGENOM" id="CLU_805142_0_0_1"/>
<dbReference type="Gramene" id="TraesCS3B02G527800.1">
    <property type="protein sequence ID" value="TraesCS3B02G527800.1"/>
    <property type="gene ID" value="TraesCS3B02G527800"/>
</dbReference>
<dbReference type="Gramene" id="TraesCS3B03G1314900.1">
    <property type="protein sequence ID" value="TraesCS3B03G1314900.1.CDS"/>
    <property type="gene ID" value="TraesCS3B03G1314900"/>
</dbReference>
<evidence type="ECO:0000313" key="1">
    <source>
        <dbReference type="EnsemblPlants" id="TraesCS3B02G527800.1"/>
    </source>
</evidence>
<evidence type="ECO:0000313" key="2">
    <source>
        <dbReference type="Proteomes" id="UP000019116"/>
    </source>
</evidence>
<dbReference type="AlphaFoldDB" id="A0A077S878"/>
<dbReference type="Gramene" id="TraesNOR3B03G01788120.1">
    <property type="protein sequence ID" value="TraesNOR3B03G01788120.1"/>
    <property type="gene ID" value="TraesNOR3B03G01788120"/>
</dbReference>
<name>A0A077S878_WHEAT</name>
<dbReference type="SMART" id="SM01157">
    <property type="entry name" value="DUF1719"/>
    <property type="match status" value="1"/>
</dbReference>